<keyword evidence="5" id="KW-1185">Reference proteome</keyword>
<accession>A0ABV5WJJ9</accession>
<evidence type="ECO:0000256" key="2">
    <source>
        <dbReference type="ARBA" id="ARBA00023315"/>
    </source>
</evidence>
<dbReference type="EMBL" id="JBHMAF010000167">
    <property type="protein sequence ID" value="MFB9760772.1"/>
    <property type="molecule type" value="Genomic_DNA"/>
</dbReference>
<dbReference type="PROSITE" id="PS51186">
    <property type="entry name" value="GNAT"/>
    <property type="match status" value="1"/>
</dbReference>
<name>A0ABV5WJJ9_9BACI</name>
<keyword evidence="1 4" id="KW-0808">Transferase</keyword>
<dbReference type="InterPro" id="IPR016181">
    <property type="entry name" value="Acyl_CoA_acyltransferase"/>
</dbReference>
<dbReference type="Pfam" id="PF00583">
    <property type="entry name" value="Acetyltransf_1"/>
    <property type="match status" value="1"/>
</dbReference>
<organism evidence="4 5">
    <name type="scientific">Ectobacillus funiculus</name>
    <dbReference type="NCBI Taxonomy" id="137993"/>
    <lineage>
        <taxon>Bacteria</taxon>
        <taxon>Bacillati</taxon>
        <taxon>Bacillota</taxon>
        <taxon>Bacilli</taxon>
        <taxon>Bacillales</taxon>
        <taxon>Bacillaceae</taxon>
        <taxon>Ectobacillus</taxon>
    </lineage>
</organism>
<sequence>MLRIRNVKMKDLPELVVIEYCCFTEEEAATKEAFEKRIQLTPDSFFVAEKDGVIVGFVNGPVIETAFITDDLFGNVKENPASGGHQSVLGLAVSPHFQKRGVASALLTHLEKNARENNRETITLTCKENLIRFYENYGYRNLGVSSSEHGRVIWYNMSKKLQ</sequence>
<reference evidence="4 5" key="1">
    <citation type="submission" date="2024-09" db="EMBL/GenBank/DDBJ databases">
        <authorList>
            <person name="Sun Q."/>
            <person name="Mori K."/>
        </authorList>
    </citation>
    <scope>NUCLEOTIDE SEQUENCE [LARGE SCALE GENOMIC DNA]</scope>
    <source>
        <strain evidence="4 5">JCM 11201</strain>
    </source>
</reference>
<dbReference type="PANTHER" id="PTHR10908:SF0">
    <property type="entry name" value="SEROTONIN N-ACETYLTRANSFERASE"/>
    <property type="match status" value="1"/>
</dbReference>
<keyword evidence="2 4" id="KW-0012">Acyltransferase</keyword>
<dbReference type="Proteomes" id="UP001589609">
    <property type="component" value="Unassembled WGS sequence"/>
</dbReference>
<dbReference type="InterPro" id="IPR051635">
    <property type="entry name" value="SNAT-like"/>
</dbReference>
<evidence type="ECO:0000313" key="5">
    <source>
        <dbReference type="Proteomes" id="UP001589609"/>
    </source>
</evidence>
<dbReference type="Gene3D" id="3.40.630.30">
    <property type="match status" value="1"/>
</dbReference>
<dbReference type="GO" id="GO:0016746">
    <property type="term" value="F:acyltransferase activity"/>
    <property type="evidence" value="ECO:0007669"/>
    <property type="project" value="UniProtKB-KW"/>
</dbReference>
<dbReference type="CDD" id="cd04301">
    <property type="entry name" value="NAT_SF"/>
    <property type="match status" value="1"/>
</dbReference>
<gene>
    <name evidence="4" type="ORF">ACFFMS_21050</name>
</gene>
<dbReference type="RefSeq" id="WP_379951050.1">
    <property type="nucleotide sequence ID" value="NZ_JBHMAF010000167.1"/>
</dbReference>
<protein>
    <submittedName>
        <fullName evidence="4">GNAT family N-acetyltransferase</fullName>
        <ecNumber evidence="4">2.3.-.-</ecNumber>
    </submittedName>
</protein>
<evidence type="ECO:0000256" key="1">
    <source>
        <dbReference type="ARBA" id="ARBA00022679"/>
    </source>
</evidence>
<proteinExistence type="predicted"/>
<evidence type="ECO:0000313" key="4">
    <source>
        <dbReference type="EMBL" id="MFB9760772.1"/>
    </source>
</evidence>
<evidence type="ECO:0000259" key="3">
    <source>
        <dbReference type="PROSITE" id="PS51186"/>
    </source>
</evidence>
<comment type="caution">
    <text evidence="4">The sequence shown here is derived from an EMBL/GenBank/DDBJ whole genome shotgun (WGS) entry which is preliminary data.</text>
</comment>
<dbReference type="SUPFAM" id="SSF55729">
    <property type="entry name" value="Acyl-CoA N-acyltransferases (Nat)"/>
    <property type="match status" value="1"/>
</dbReference>
<dbReference type="EC" id="2.3.-.-" evidence="4"/>
<dbReference type="PANTHER" id="PTHR10908">
    <property type="entry name" value="SEROTONIN N-ACETYLTRANSFERASE"/>
    <property type="match status" value="1"/>
</dbReference>
<dbReference type="InterPro" id="IPR000182">
    <property type="entry name" value="GNAT_dom"/>
</dbReference>
<feature type="domain" description="N-acetyltransferase" evidence="3">
    <location>
        <begin position="2"/>
        <end position="162"/>
    </location>
</feature>